<reference evidence="1 2" key="1">
    <citation type="journal article" date="2014" name="Nature">
        <title>An environmental bacterial taxon with a large and distinct metabolic repertoire.</title>
        <authorList>
            <person name="Wilson M.C."/>
            <person name="Mori T."/>
            <person name="Ruckert C."/>
            <person name="Uria A.R."/>
            <person name="Helf M.J."/>
            <person name="Takada K."/>
            <person name="Gernert C."/>
            <person name="Steffens U.A."/>
            <person name="Heycke N."/>
            <person name="Schmitt S."/>
            <person name="Rinke C."/>
            <person name="Helfrich E.J."/>
            <person name="Brachmann A.O."/>
            <person name="Gurgui C."/>
            <person name="Wakimoto T."/>
            <person name="Kracht M."/>
            <person name="Crusemann M."/>
            <person name="Hentschel U."/>
            <person name="Abe I."/>
            <person name="Matsunaga S."/>
            <person name="Kalinowski J."/>
            <person name="Takeyama H."/>
            <person name="Piel J."/>
        </authorList>
    </citation>
    <scope>NUCLEOTIDE SEQUENCE [LARGE SCALE GENOMIC DNA]</scope>
    <source>
        <strain evidence="2">TSY2</strain>
    </source>
</reference>
<proteinExistence type="predicted"/>
<dbReference type="EMBL" id="AZHX01001761">
    <property type="protein sequence ID" value="ETX00128.1"/>
    <property type="molecule type" value="Genomic_DNA"/>
</dbReference>
<gene>
    <name evidence="1" type="ORF">ETSY2_39635</name>
</gene>
<sequence>MGDGNALTRMARAALMPVLKLVDKLVILAHFLAGNSSTS</sequence>
<dbReference type="AlphaFoldDB" id="W4LQ80"/>
<comment type="caution">
    <text evidence="1">The sequence shown here is derived from an EMBL/GenBank/DDBJ whole genome shotgun (WGS) entry which is preliminary data.</text>
</comment>
<accession>W4LQ80</accession>
<name>W4LQ80_9BACT</name>
<organism evidence="1 2">
    <name type="scientific">Candidatus Entotheonella gemina</name>
    <dbReference type="NCBI Taxonomy" id="1429439"/>
    <lineage>
        <taxon>Bacteria</taxon>
        <taxon>Pseudomonadati</taxon>
        <taxon>Nitrospinota/Tectimicrobiota group</taxon>
        <taxon>Candidatus Tectimicrobiota</taxon>
        <taxon>Candidatus Entotheonellia</taxon>
        <taxon>Candidatus Entotheonellales</taxon>
        <taxon>Candidatus Entotheonellaceae</taxon>
        <taxon>Candidatus Entotheonella</taxon>
    </lineage>
</organism>
<evidence type="ECO:0000313" key="2">
    <source>
        <dbReference type="Proteomes" id="UP000019140"/>
    </source>
</evidence>
<evidence type="ECO:0000313" key="1">
    <source>
        <dbReference type="EMBL" id="ETX00128.1"/>
    </source>
</evidence>
<dbReference type="Proteomes" id="UP000019140">
    <property type="component" value="Unassembled WGS sequence"/>
</dbReference>
<protein>
    <submittedName>
        <fullName evidence="1">Uncharacterized protein</fullName>
    </submittedName>
</protein>
<keyword evidence="2" id="KW-1185">Reference proteome</keyword>
<dbReference type="HOGENOM" id="CLU_3306497_0_0_7"/>